<dbReference type="OrthoDB" id="74314at2759"/>
<dbReference type="GO" id="GO:0007165">
    <property type="term" value="P:signal transduction"/>
    <property type="evidence" value="ECO:0007669"/>
    <property type="project" value="InterPro"/>
</dbReference>
<feature type="region of interest" description="Disordered" evidence="1">
    <location>
        <begin position="76"/>
        <end position="119"/>
    </location>
</feature>
<dbReference type="CDD" id="cd01778">
    <property type="entry name" value="RA_RASSF1_like"/>
    <property type="match status" value="1"/>
</dbReference>
<feature type="region of interest" description="Disordered" evidence="1">
    <location>
        <begin position="445"/>
        <end position="465"/>
    </location>
</feature>
<dbReference type="InterPro" id="IPR011524">
    <property type="entry name" value="SARAH_dom"/>
</dbReference>
<dbReference type="CDD" id="cd21885">
    <property type="entry name" value="SARAH_RASSF1-like"/>
    <property type="match status" value="1"/>
</dbReference>
<dbReference type="InterPro" id="IPR033614">
    <property type="entry name" value="RASSF1-6"/>
</dbReference>
<dbReference type="AlphaFoldDB" id="A0A1S3JNE5"/>
<dbReference type="GeneID" id="106174755"/>
<dbReference type="SMART" id="SM00314">
    <property type="entry name" value="RA"/>
    <property type="match status" value="1"/>
</dbReference>
<dbReference type="Pfam" id="PF00788">
    <property type="entry name" value="RA"/>
    <property type="match status" value="1"/>
</dbReference>
<evidence type="ECO:0000259" key="2">
    <source>
        <dbReference type="PROSITE" id="PS50200"/>
    </source>
</evidence>
<dbReference type="Gene3D" id="1.20.5.110">
    <property type="match status" value="1"/>
</dbReference>
<feature type="domain" description="Ras-associating" evidence="2">
    <location>
        <begin position="304"/>
        <end position="399"/>
    </location>
</feature>
<feature type="compositionally biased region" description="Basic and acidic residues" evidence="1">
    <location>
        <begin position="76"/>
        <end position="88"/>
    </location>
</feature>
<proteinExistence type="predicted"/>
<keyword evidence="4" id="KW-1185">Reference proteome</keyword>
<protein>
    <submittedName>
        <fullName evidence="5">Ras association domain-containing protein 1-like isoform X2</fullName>
    </submittedName>
</protein>
<feature type="compositionally biased region" description="Basic and acidic residues" evidence="1">
    <location>
        <begin position="96"/>
        <end position="111"/>
    </location>
</feature>
<dbReference type="SUPFAM" id="SSF54236">
    <property type="entry name" value="Ubiquitin-like"/>
    <property type="match status" value="1"/>
</dbReference>
<organism evidence="4 5">
    <name type="scientific">Lingula anatina</name>
    <name type="common">Brachiopod</name>
    <name type="synonym">Lingula unguis</name>
    <dbReference type="NCBI Taxonomy" id="7574"/>
    <lineage>
        <taxon>Eukaryota</taxon>
        <taxon>Metazoa</taxon>
        <taxon>Spiralia</taxon>
        <taxon>Lophotrochozoa</taxon>
        <taxon>Brachiopoda</taxon>
        <taxon>Linguliformea</taxon>
        <taxon>Lingulata</taxon>
        <taxon>Lingulida</taxon>
        <taxon>Linguloidea</taxon>
        <taxon>Lingulidae</taxon>
        <taxon>Lingula</taxon>
    </lineage>
</organism>
<dbReference type="Pfam" id="PF16517">
    <property type="entry name" value="Nore1-SARAH"/>
    <property type="match status" value="1"/>
</dbReference>
<evidence type="ECO:0000313" key="4">
    <source>
        <dbReference type="Proteomes" id="UP000085678"/>
    </source>
</evidence>
<feature type="domain" description="SARAH" evidence="3">
    <location>
        <begin position="401"/>
        <end position="448"/>
    </location>
</feature>
<reference evidence="5" key="1">
    <citation type="submission" date="2025-08" db="UniProtKB">
        <authorList>
            <consortium name="RefSeq"/>
        </authorList>
    </citation>
    <scope>IDENTIFICATION</scope>
    <source>
        <tissue evidence="5">Gonads</tissue>
    </source>
</reference>
<dbReference type="Gene3D" id="3.10.20.90">
    <property type="entry name" value="Phosphatidylinositol 3-kinase Catalytic Subunit, Chain A, domain 1"/>
    <property type="match status" value="1"/>
</dbReference>
<dbReference type="PROSITE" id="PS50951">
    <property type="entry name" value="SARAH"/>
    <property type="match status" value="1"/>
</dbReference>
<feature type="region of interest" description="Disordered" evidence="1">
    <location>
        <begin position="1"/>
        <end position="57"/>
    </location>
</feature>
<evidence type="ECO:0000313" key="5">
    <source>
        <dbReference type="RefSeq" id="XP_013411885.1"/>
    </source>
</evidence>
<feature type="compositionally biased region" description="Basic and acidic residues" evidence="1">
    <location>
        <begin position="450"/>
        <end position="465"/>
    </location>
</feature>
<dbReference type="PROSITE" id="PS50200">
    <property type="entry name" value="RA"/>
    <property type="match status" value="1"/>
</dbReference>
<dbReference type="InterPro" id="IPR000159">
    <property type="entry name" value="RA_dom"/>
</dbReference>
<accession>A0A1S3JNE5</accession>
<dbReference type="InterPro" id="IPR029071">
    <property type="entry name" value="Ubiquitin-like_domsf"/>
</dbReference>
<dbReference type="RefSeq" id="XP_013411885.1">
    <property type="nucleotide sequence ID" value="XM_013556431.1"/>
</dbReference>
<gene>
    <name evidence="5" type="primary">LOC106174755</name>
</gene>
<dbReference type="PANTHER" id="PTHR22738">
    <property type="entry name" value="RASSF"/>
    <property type="match status" value="1"/>
</dbReference>
<dbReference type="Proteomes" id="UP000085678">
    <property type="component" value="Unplaced"/>
</dbReference>
<evidence type="ECO:0000256" key="1">
    <source>
        <dbReference type="SAM" id="MobiDB-lite"/>
    </source>
</evidence>
<sequence length="465" mass="53682">MAQNPQPKKRIIMRIRSQGSRELPPQPPGSPSGGSPKMGAKNLQQKFAKVNFGTKNPKLSDFEKCFNEFTDEFKHYHGSTDEESEEHKGKRPPLQRSDHDTDSKGQGHPEDQSFGEGEPCGKKFQDIFSPFDAECDPFGMQHEFDKKSRPHLRRTRSRDKNCNYTCHHRCRPLVSIDCPHENTNNHRPRGNAETSLSEILQVTPGKVVRVRQQSDDVDSGYSTGSPHSSMYNSLTQEELRTKVETFNLSNPGLAMTMPDDSDTFQGFIRVNMNLTRPISMSLGTRPPSIYEVLTNEAQGDTLDRNTITSFYLPRDTVKALFVNSATTVRQVIDVLLRKFKITDNPRKFALYEQSYNDENKENPVKLRKLTDNEHPLMVCLDWPSARMEHRKFVLQENDMQEILWEEFSLPELQNFLKILDKEEQEYIQDIKYKFKVRKIHMQELLTEKNPNQEKGEKKGSKNKAE</sequence>
<name>A0A1S3JNE5_LINAN</name>
<dbReference type="PANTHER" id="PTHR22738:SF10">
    <property type="entry name" value="RAS ASSOCIATION DOMAIN-CONTAINING PROTEIN 1 HOMOLOG"/>
    <property type="match status" value="1"/>
</dbReference>
<evidence type="ECO:0000259" key="3">
    <source>
        <dbReference type="PROSITE" id="PS50951"/>
    </source>
</evidence>